<organism evidence="2 3">
    <name type="scientific">Lentinus brumalis</name>
    <dbReference type="NCBI Taxonomy" id="2498619"/>
    <lineage>
        <taxon>Eukaryota</taxon>
        <taxon>Fungi</taxon>
        <taxon>Dikarya</taxon>
        <taxon>Basidiomycota</taxon>
        <taxon>Agaricomycotina</taxon>
        <taxon>Agaricomycetes</taxon>
        <taxon>Polyporales</taxon>
        <taxon>Polyporaceae</taxon>
        <taxon>Lentinus</taxon>
    </lineage>
</organism>
<accession>A0A371CHN5</accession>
<evidence type="ECO:0000313" key="2">
    <source>
        <dbReference type="EMBL" id="RDX39797.1"/>
    </source>
</evidence>
<sequence>MPRSVTFAFSCVSRASTAQVPVKTPLVTEFVHALSACTPLAYSALQTSEMAIASSPIQQCWTSDLASRVGLPTQPRDDTGTASLPYTAQLRDSG</sequence>
<dbReference type="AlphaFoldDB" id="A0A371CHN5"/>
<evidence type="ECO:0000256" key="1">
    <source>
        <dbReference type="SAM" id="MobiDB-lite"/>
    </source>
</evidence>
<evidence type="ECO:0000313" key="3">
    <source>
        <dbReference type="Proteomes" id="UP000256964"/>
    </source>
</evidence>
<dbReference type="EMBL" id="KZ857645">
    <property type="protein sequence ID" value="RDX39797.1"/>
    <property type="molecule type" value="Genomic_DNA"/>
</dbReference>
<dbReference type="Proteomes" id="UP000256964">
    <property type="component" value="Unassembled WGS sequence"/>
</dbReference>
<name>A0A371CHN5_9APHY</name>
<gene>
    <name evidence="2" type="ORF">OH76DRAFT_1490826</name>
</gene>
<reference evidence="2 3" key="1">
    <citation type="journal article" date="2018" name="Biotechnol. Biofuels">
        <title>Integrative visual omics of the white-rot fungus Polyporus brumalis exposes the biotechnological potential of its oxidative enzymes for delignifying raw plant biomass.</title>
        <authorList>
            <person name="Miyauchi S."/>
            <person name="Rancon A."/>
            <person name="Drula E."/>
            <person name="Hage H."/>
            <person name="Chaduli D."/>
            <person name="Favel A."/>
            <person name="Grisel S."/>
            <person name="Henrissat B."/>
            <person name="Herpoel-Gimbert I."/>
            <person name="Ruiz-Duenas F.J."/>
            <person name="Chevret D."/>
            <person name="Hainaut M."/>
            <person name="Lin J."/>
            <person name="Wang M."/>
            <person name="Pangilinan J."/>
            <person name="Lipzen A."/>
            <person name="Lesage-Meessen L."/>
            <person name="Navarro D."/>
            <person name="Riley R."/>
            <person name="Grigoriev I.V."/>
            <person name="Zhou S."/>
            <person name="Raouche S."/>
            <person name="Rosso M.N."/>
        </authorList>
    </citation>
    <scope>NUCLEOTIDE SEQUENCE [LARGE SCALE GENOMIC DNA]</scope>
    <source>
        <strain evidence="2 3">BRFM 1820</strain>
    </source>
</reference>
<feature type="compositionally biased region" description="Polar residues" evidence="1">
    <location>
        <begin position="80"/>
        <end position="94"/>
    </location>
</feature>
<protein>
    <submittedName>
        <fullName evidence="2">Uncharacterized protein</fullName>
    </submittedName>
</protein>
<feature type="region of interest" description="Disordered" evidence="1">
    <location>
        <begin position="71"/>
        <end position="94"/>
    </location>
</feature>
<keyword evidence="3" id="KW-1185">Reference proteome</keyword>
<proteinExistence type="predicted"/>